<proteinExistence type="predicted"/>
<sequence>MLRKLMLAKRLSEKQEKLTELRNALSDIEKREEELATAIDEAKTDEELQVVNDEIDKIEEEKKENAENSKKLEDEIAEIEKEQSELDEKEKEAEEQDEKEEITEEKREKEEVYQVRTKNFGGMTREQVENIVKREDVKEFLTRTRELKGETRAVKGAELGIPEVLLDVLRDNIHQYSKLISKINLRKVRGTSRAIVAGNIPEAVWTEACAKLNELDINFNEIEIDGYKVGGFIAICNATLEDATDIGLYNEIMTMLAQAIGLALDKAILYGTGKKMPLGIVTRLAQKAQPDDYSVKARKWEDLSATNIKQVAGTKAEELIANLLVEASNAKANYSTGKKFWAMNEATYTLLQSKLITFNSNGALVSAINNTMPILNGDIVILPFLAEGDIIGGYGDLYVLAERSGMSLASSDQVQFIEENTVFKASARYDGKPTIAEGFVALNIAGKAPTTTMQFAEDKANASKVAEA</sequence>
<feature type="compositionally biased region" description="Basic and acidic residues" evidence="3">
    <location>
        <begin position="59"/>
        <end position="92"/>
    </location>
</feature>
<evidence type="ECO:0000256" key="1">
    <source>
        <dbReference type="ARBA" id="ARBA00004328"/>
    </source>
</evidence>
<feature type="domain" description="Phage capsid-like C-terminal" evidence="4">
    <location>
        <begin position="161"/>
        <end position="443"/>
    </location>
</feature>
<keyword evidence="2" id="KW-0946">Virion</keyword>
<evidence type="ECO:0000259" key="4">
    <source>
        <dbReference type="Pfam" id="PF05065"/>
    </source>
</evidence>
<dbReference type="Gene3D" id="3.30.2400.10">
    <property type="entry name" value="Major capsid protein gp5"/>
    <property type="match status" value="1"/>
</dbReference>
<evidence type="ECO:0000256" key="3">
    <source>
        <dbReference type="SAM" id="MobiDB-lite"/>
    </source>
</evidence>
<accession>A0A8S5S6T9</accession>
<dbReference type="GO" id="GO:0044423">
    <property type="term" value="C:virion component"/>
    <property type="evidence" value="ECO:0007669"/>
    <property type="project" value="UniProtKB-KW"/>
</dbReference>
<organism evidence="5">
    <name type="scientific">Myoviridae sp. ct1ba2</name>
    <dbReference type="NCBI Taxonomy" id="2827654"/>
    <lineage>
        <taxon>Viruses</taxon>
        <taxon>Duplodnaviria</taxon>
        <taxon>Heunggongvirae</taxon>
        <taxon>Uroviricota</taxon>
        <taxon>Caudoviricetes</taxon>
    </lineage>
</organism>
<dbReference type="SUPFAM" id="SSF56563">
    <property type="entry name" value="Major capsid protein gp5"/>
    <property type="match status" value="1"/>
</dbReference>
<evidence type="ECO:0000256" key="2">
    <source>
        <dbReference type="ARBA" id="ARBA00022844"/>
    </source>
</evidence>
<evidence type="ECO:0000313" key="5">
    <source>
        <dbReference type="EMBL" id="DAF46531.1"/>
    </source>
</evidence>
<reference evidence="5" key="1">
    <citation type="journal article" date="2021" name="Proc. Natl. Acad. Sci. U.S.A.">
        <title>A Catalog of Tens of Thousands of Viruses from Human Metagenomes Reveals Hidden Associations with Chronic Diseases.</title>
        <authorList>
            <person name="Tisza M.J."/>
            <person name="Buck C.B."/>
        </authorList>
    </citation>
    <scope>NUCLEOTIDE SEQUENCE</scope>
    <source>
        <strain evidence="5">Ct1ba2</strain>
    </source>
</reference>
<protein>
    <submittedName>
        <fullName evidence="5">Major capsid protein</fullName>
    </submittedName>
</protein>
<dbReference type="NCBIfam" id="TIGR01554">
    <property type="entry name" value="major_cap_HK97"/>
    <property type="match status" value="1"/>
</dbReference>
<feature type="compositionally biased region" description="Acidic residues" evidence="3">
    <location>
        <begin position="93"/>
        <end position="103"/>
    </location>
</feature>
<name>A0A8S5S6T9_9CAUD</name>
<dbReference type="Pfam" id="PF05065">
    <property type="entry name" value="Phage_capsid"/>
    <property type="match status" value="1"/>
</dbReference>
<dbReference type="EMBL" id="BK032540">
    <property type="protein sequence ID" value="DAF46531.1"/>
    <property type="molecule type" value="Genomic_DNA"/>
</dbReference>
<feature type="region of interest" description="Disordered" evidence="3">
    <location>
        <begin position="59"/>
        <end position="107"/>
    </location>
</feature>
<comment type="subcellular location">
    <subcellularLocation>
        <location evidence="1">Virion</location>
    </subcellularLocation>
</comment>
<dbReference type="InterPro" id="IPR024455">
    <property type="entry name" value="Phage_capsid"/>
</dbReference>
<dbReference type="InterPro" id="IPR054612">
    <property type="entry name" value="Phage_capsid-like_C"/>
</dbReference>